<feature type="transmembrane region" description="Helical" evidence="1">
    <location>
        <begin position="55"/>
        <end position="75"/>
    </location>
</feature>
<dbReference type="OrthoDB" id="4940149at2"/>
<protein>
    <submittedName>
        <fullName evidence="2">Uncharacterized protein</fullName>
    </submittedName>
</protein>
<keyword evidence="1" id="KW-0812">Transmembrane</keyword>
<accession>A0A2V3DRI3</accession>
<organism evidence="2 3">
    <name type="scientific">Arthrobacter psychrochitiniphilus</name>
    <dbReference type="NCBI Taxonomy" id="291045"/>
    <lineage>
        <taxon>Bacteria</taxon>
        <taxon>Bacillati</taxon>
        <taxon>Actinomycetota</taxon>
        <taxon>Actinomycetes</taxon>
        <taxon>Micrococcales</taxon>
        <taxon>Micrococcaceae</taxon>
        <taxon>Arthrobacter</taxon>
    </lineage>
</organism>
<keyword evidence="1" id="KW-1133">Transmembrane helix</keyword>
<dbReference type="EMBL" id="QHLZ01000008">
    <property type="protein sequence ID" value="PXA64754.1"/>
    <property type="molecule type" value="Genomic_DNA"/>
</dbReference>
<name>A0A2V3DRI3_9MICC</name>
<evidence type="ECO:0000256" key="1">
    <source>
        <dbReference type="SAM" id="Phobius"/>
    </source>
</evidence>
<dbReference type="AlphaFoldDB" id="A0A2V3DRI3"/>
<evidence type="ECO:0000313" key="3">
    <source>
        <dbReference type="Proteomes" id="UP000246303"/>
    </source>
</evidence>
<dbReference type="Proteomes" id="UP000246303">
    <property type="component" value="Unassembled WGS sequence"/>
</dbReference>
<comment type="caution">
    <text evidence="2">The sequence shown here is derived from an EMBL/GenBank/DDBJ whole genome shotgun (WGS) entry which is preliminary data.</text>
</comment>
<gene>
    <name evidence="2" type="ORF">CVS29_13115</name>
</gene>
<reference evidence="2 3" key="1">
    <citation type="submission" date="2018-05" db="EMBL/GenBank/DDBJ databases">
        <title>Genetic diversity of glacier-inhabiting Cryobacterium bacteria in China and description of Cryobacterium mengkeensis sp. nov. and Arthrobacter glacialis sp. nov.</title>
        <authorList>
            <person name="Liu Q."/>
            <person name="Xin Y.-H."/>
        </authorList>
    </citation>
    <scope>NUCLEOTIDE SEQUENCE [LARGE SCALE GENOMIC DNA]</scope>
    <source>
        <strain evidence="2 3">GP3</strain>
    </source>
</reference>
<sequence>MIILLAYWLFFSTFVAGMLAIVGQTGGEFEAHFLFVKVLAFSGDNGVGIGWSGKAALWVPLILAAAAFIPTSRFWRIFTRRR</sequence>
<keyword evidence="1" id="KW-0472">Membrane</keyword>
<evidence type="ECO:0000313" key="2">
    <source>
        <dbReference type="EMBL" id="PXA64754.1"/>
    </source>
</evidence>
<keyword evidence="3" id="KW-1185">Reference proteome</keyword>
<proteinExistence type="predicted"/>